<dbReference type="EMBL" id="CATOUU010000762">
    <property type="protein sequence ID" value="CAI9946525.1"/>
    <property type="molecule type" value="Genomic_DNA"/>
</dbReference>
<organism evidence="4">
    <name type="scientific">Hexamita inflata</name>
    <dbReference type="NCBI Taxonomy" id="28002"/>
    <lineage>
        <taxon>Eukaryota</taxon>
        <taxon>Metamonada</taxon>
        <taxon>Diplomonadida</taxon>
        <taxon>Hexamitidae</taxon>
        <taxon>Hexamitinae</taxon>
        <taxon>Hexamita</taxon>
    </lineage>
</organism>
<comment type="caution">
    <text evidence="4">The sequence shown here is derived from an EMBL/GenBank/DDBJ whole genome shotgun (WGS) entry which is preliminary data.</text>
</comment>
<sequence>MQKISDNFIIPKKENRNGIPLTQAENDLNLDIATVRVMIERTYGRLKTQQQVFGKTWSLKRSRFQNFMTIAVGIQNFLISKHPMNSRIPRNEATEVSPQRQQLFRAEAQTQVNDDDE</sequence>
<reference evidence="4" key="1">
    <citation type="submission" date="2023-06" db="EMBL/GenBank/DDBJ databases">
        <authorList>
            <person name="Kurt Z."/>
        </authorList>
    </citation>
    <scope>NUCLEOTIDE SEQUENCE</scope>
</reference>
<dbReference type="GO" id="GO:0046872">
    <property type="term" value="F:metal ion binding"/>
    <property type="evidence" value="ECO:0007669"/>
    <property type="project" value="UniProtKB-KW"/>
</dbReference>
<dbReference type="Pfam" id="PF13359">
    <property type="entry name" value="DDE_Tnp_4"/>
    <property type="match status" value="1"/>
</dbReference>
<dbReference type="AlphaFoldDB" id="A0AA86U7V9"/>
<evidence type="ECO:0000256" key="1">
    <source>
        <dbReference type="ARBA" id="ARBA00001968"/>
    </source>
</evidence>
<evidence type="ECO:0000313" key="6">
    <source>
        <dbReference type="Proteomes" id="UP001642409"/>
    </source>
</evidence>
<accession>A0AA86U7V9</accession>
<gene>
    <name evidence="5" type="ORF">HINF_LOCUS28351</name>
    <name evidence="4" type="ORF">HINF_LOCUS34170</name>
</gene>
<keyword evidence="6" id="KW-1185">Reference proteome</keyword>
<dbReference type="InterPro" id="IPR027806">
    <property type="entry name" value="HARBI1_dom"/>
</dbReference>
<keyword evidence="2" id="KW-0479">Metal-binding</keyword>
<evidence type="ECO:0000313" key="5">
    <source>
        <dbReference type="EMBL" id="CAL6021812.1"/>
    </source>
</evidence>
<dbReference type="Proteomes" id="UP001642409">
    <property type="component" value="Unassembled WGS sequence"/>
</dbReference>
<evidence type="ECO:0000313" key="4">
    <source>
        <dbReference type="EMBL" id="CAI9946525.1"/>
    </source>
</evidence>
<protein>
    <submittedName>
        <fullName evidence="4">Harbinger transposase-derived nuclease domain</fullName>
    </submittedName>
    <submittedName>
        <fullName evidence="5">Harbinger_transposase-derived nuclease domain</fullName>
    </submittedName>
</protein>
<feature type="domain" description="DDE Tnp4" evidence="3">
    <location>
        <begin position="4"/>
        <end position="76"/>
    </location>
</feature>
<reference evidence="5 6" key="2">
    <citation type="submission" date="2024-07" db="EMBL/GenBank/DDBJ databases">
        <authorList>
            <person name="Akdeniz Z."/>
        </authorList>
    </citation>
    <scope>NUCLEOTIDE SEQUENCE [LARGE SCALE GENOMIC DNA]</scope>
</reference>
<evidence type="ECO:0000256" key="2">
    <source>
        <dbReference type="ARBA" id="ARBA00022723"/>
    </source>
</evidence>
<proteinExistence type="predicted"/>
<evidence type="ECO:0000259" key="3">
    <source>
        <dbReference type="Pfam" id="PF13359"/>
    </source>
</evidence>
<name>A0AA86U7V9_9EUKA</name>
<comment type="cofactor">
    <cofactor evidence="1">
        <name>a divalent metal cation</name>
        <dbReference type="ChEBI" id="CHEBI:60240"/>
    </cofactor>
</comment>
<dbReference type="EMBL" id="CAXDID020000089">
    <property type="protein sequence ID" value="CAL6021812.1"/>
    <property type="molecule type" value="Genomic_DNA"/>
</dbReference>